<dbReference type="SMART" id="SM00671">
    <property type="entry name" value="SEL1"/>
    <property type="match status" value="2"/>
</dbReference>
<keyword evidence="2" id="KW-1185">Reference proteome</keyword>
<accession>A0A553GU91</accession>
<dbReference type="Gene3D" id="1.25.40.10">
    <property type="entry name" value="Tetratricopeptide repeat domain"/>
    <property type="match status" value="1"/>
</dbReference>
<organism evidence="1 2">
    <name type="scientific">Pseudomonas mangiferae</name>
    <dbReference type="NCBI Taxonomy" id="2593654"/>
    <lineage>
        <taxon>Bacteria</taxon>
        <taxon>Pseudomonadati</taxon>
        <taxon>Pseudomonadota</taxon>
        <taxon>Gammaproteobacteria</taxon>
        <taxon>Pseudomonadales</taxon>
        <taxon>Pseudomonadaceae</taxon>
        <taxon>Pseudomonas</taxon>
    </lineage>
</organism>
<reference evidence="1 2" key="1">
    <citation type="submission" date="2019-07" db="EMBL/GenBank/DDBJ databases">
        <title>Pseudomonas mangiferae sp. nov., isolated from bark of mango tree in Thailand.</title>
        <authorList>
            <person name="Srisuk N."/>
            <person name="Anurat P."/>
        </authorList>
    </citation>
    <scope>NUCLEOTIDE SEQUENCE [LARGE SCALE GENOMIC DNA]</scope>
    <source>
        <strain evidence="1 2">DMKU_BBB3-04</strain>
    </source>
</reference>
<dbReference type="PANTHER" id="PTHR11102">
    <property type="entry name" value="SEL-1-LIKE PROTEIN"/>
    <property type="match status" value="1"/>
</dbReference>
<dbReference type="SUPFAM" id="SSF81901">
    <property type="entry name" value="HCP-like"/>
    <property type="match status" value="1"/>
</dbReference>
<dbReference type="InterPro" id="IPR011990">
    <property type="entry name" value="TPR-like_helical_dom_sf"/>
</dbReference>
<sequence length="162" mass="17869">MFIKLVLAIEIQIVIGAKNQIQKKYIEELSSNASKNLKAKEYQKAIAQYQLAKKLGSNEASLQLGVIYASGLGVEKDYEKAFSYLQPLASNGDAKAQFILGSMYEMGQGVKKTWSDAVAWYVKSAGQQNTAATSALAYLYRTGEADPVIKKDAKKRENYIAQ</sequence>
<dbReference type="EMBL" id="VJOY01000020">
    <property type="protein sequence ID" value="TRX73080.1"/>
    <property type="molecule type" value="Genomic_DNA"/>
</dbReference>
<evidence type="ECO:0000313" key="2">
    <source>
        <dbReference type="Proteomes" id="UP000315235"/>
    </source>
</evidence>
<dbReference type="PANTHER" id="PTHR11102:SF160">
    <property type="entry name" value="ERAD-ASSOCIATED E3 UBIQUITIN-PROTEIN LIGASE COMPONENT HRD3"/>
    <property type="match status" value="1"/>
</dbReference>
<dbReference type="Proteomes" id="UP000315235">
    <property type="component" value="Unassembled WGS sequence"/>
</dbReference>
<dbReference type="OrthoDB" id="9792653at2"/>
<dbReference type="InterPro" id="IPR050767">
    <property type="entry name" value="Sel1_AlgK"/>
</dbReference>
<evidence type="ECO:0000313" key="1">
    <source>
        <dbReference type="EMBL" id="TRX73080.1"/>
    </source>
</evidence>
<dbReference type="InterPro" id="IPR006597">
    <property type="entry name" value="Sel1-like"/>
</dbReference>
<protein>
    <submittedName>
        <fullName evidence="1">Sel1 repeat family protein</fullName>
    </submittedName>
</protein>
<dbReference type="Pfam" id="PF08238">
    <property type="entry name" value="Sel1"/>
    <property type="match status" value="3"/>
</dbReference>
<dbReference type="AlphaFoldDB" id="A0A553GU91"/>
<name>A0A553GU91_9PSED</name>
<dbReference type="RefSeq" id="WP_143490052.1">
    <property type="nucleotide sequence ID" value="NZ_VJOY01000020.1"/>
</dbReference>
<proteinExistence type="predicted"/>
<comment type="caution">
    <text evidence="1">The sequence shown here is derived from an EMBL/GenBank/DDBJ whole genome shotgun (WGS) entry which is preliminary data.</text>
</comment>
<gene>
    <name evidence="1" type="ORF">FM069_19320</name>
</gene>